<dbReference type="InterPro" id="IPR001841">
    <property type="entry name" value="Znf_RING"/>
</dbReference>
<dbReference type="PROSITE" id="PS50234">
    <property type="entry name" value="VWFA"/>
    <property type="match status" value="1"/>
</dbReference>
<comment type="caution">
    <text evidence="10">The sequence shown here is derived from an EMBL/GenBank/DDBJ whole genome shotgun (WGS) entry which is preliminary data.</text>
</comment>
<dbReference type="InterPro" id="IPR039510">
    <property type="entry name" value="Vint_dom"/>
</dbReference>
<evidence type="ECO:0000259" key="8">
    <source>
        <dbReference type="PROSITE" id="PS50089"/>
    </source>
</evidence>
<evidence type="ECO:0000256" key="5">
    <source>
        <dbReference type="ARBA" id="ARBA00022777"/>
    </source>
</evidence>
<dbReference type="PANTHER" id="PTHR24111">
    <property type="entry name" value="LEUCINE-RICH REPEAT-CONTAINING PROTEIN 34"/>
    <property type="match status" value="1"/>
</dbReference>
<dbReference type="InterPro" id="IPR000850">
    <property type="entry name" value="Adenylat/UMP-CMP_kin"/>
</dbReference>
<evidence type="ECO:0000256" key="2">
    <source>
        <dbReference type="ARBA" id="ARBA00022737"/>
    </source>
</evidence>
<dbReference type="InterPro" id="IPR036465">
    <property type="entry name" value="vWFA_dom_sf"/>
</dbReference>
<dbReference type="InterPro" id="IPR013083">
    <property type="entry name" value="Znf_RING/FYVE/PHD"/>
</dbReference>
<evidence type="ECO:0000256" key="7">
    <source>
        <dbReference type="PROSITE-ProRule" id="PRU00175"/>
    </source>
</evidence>
<dbReference type="InterPro" id="IPR027417">
    <property type="entry name" value="P-loop_NTPase"/>
</dbReference>
<dbReference type="InterPro" id="IPR002035">
    <property type="entry name" value="VWF_A"/>
</dbReference>
<dbReference type="SMART" id="SM00327">
    <property type="entry name" value="VWA"/>
    <property type="match status" value="1"/>
</dbReference>
<dbReference type="SMART" id="SM00184">
    <property type="entry name" value="RING"/>
    <property type="match status" value="1"/>
</dbReference>
<evidence type="ECO:0000256" key="4">
    <source>
        <dbReference type="ARBA" id="ARBA00022771"/>
    </source>
</evidence>
<dbReference type="Pfam" id="PF14624">
    <property type="entry name" value="Vwaint"/>
    <property type="match status" value="1"/>
</dbReference>
<dbReference type="GO" id="GO:0006139">
    <property type="term" value="P:nucleobase-containing compound metabolic process"/>
    <property type="evidence" value="ECO:0007669"/>
    <property type="project" value="InterPro"/>
</dbReference>
<keyword evidence="3" id="KW-0547">Nucleotide-binding</keyword>
<dbReference type="Pfam" id="PF13920">
    <property type="entry name" value="zf-C3HC4_3"/>
    <property type="match status" value="1"/>
</dbReference>
<keyword evidence="4 7" id="KW-0479">Metal-binding</keyword>
<keyword evidence="4 7" id="KW-0863">Zinc-finger</keyword>
<dbReference type="SUPFAM" id="SSF57850">
    <property type="entry name" value="RING/U-box"/>
    <property type="match status" value="1"/>
</dbReference>
<feature type="domain" description="VWFA" evidence="9">
    <location>
        <begin position="1379"/>
        <end position="1573"/>
    </location>
</feature>
<dbReference type="PRINTS" id="PR00094">
    <property type="entry name" value="ADENYLTKNASE"/>
</dbReference>
<keyword evidence="5" id="KW-0418">Kinase</keyword>
<dbReference type="GO" id="GO:0019205">
    <property type="term" value="F:nucleobase-containing compound kinase activity"/>
    <property type="evidence" value="ECO:0007669"/>
    <property type="project" value="InterPro"/>
</dbReference>
<dbReference type="GO" id="GO:0008270">
    <property type="term" value="F:zinc ion binding"/>
    <property type="evidence" value="ECO:0007669"/>
    <property type="project" value="UniProtKB-KW"/>
</dbReference>
<evidence type="ECO:0000259" key="9">
    <source>
        <dbReference type="PROSITE" id="PS50234"/>
    </source>
</evidence>
<dbReference type="CDD" id="cd01428">
    <property type="entry name" value="ADK"/>
    <property type="match status" value="1"/>
</dbReference>
<gene>
    <name evidence="10" type="ORF">OXD698_LOCUS23251</name>
</gene>
<reference evidence="10" key="1">
    <citation type="submission" date="2021-02" db="EMBL/GenBank/DDBJ databases">
        <authorList>
            <person name="Nowell W R."/>
        </authorList>
    </citation>
    <scope>NUCLEOTIDE SEQUENCE</scope>
</reference>
<protein>
    <submittedName>
        <fullName evidence="10">Uncharacterized protein</fullName>
    </submittedName>
</protein>
<dbReference type="HAMAP" id="MF_00235">
    <property type="entry name" value="Adenylate_kinase_Adk"/>
    <property type="match status" value="1"/>
</dbReference>
<name>A0A819GVE7_9BILA</name>
<dbReference type="Proteomes" id="UP000663844">
    <property type="component" value="Unassembled WGS sequence"/>
</dbReference>
<dbReference type="EMBL" id="CAJOAZ010002049">
    <property type="protein sequence ID" value="CAF3887894.1"/>
    <property type="molecule type" value="Genomic_DNA"/>
</dbReference>
<evidence type="ECO:0000256" key="1">
    <source>
        <dbReference type="ARBA" id="ARBA00022679"/>
    </source>
</evidence>
<dbReference type="Gene3D" id="3.40.50.410">
    <property type="entry name" value="von Willebrand factor, type A domain"/>
    <property type="match status" value="1"/>
</dbReference>
<dbReference type="InterPro" id="IPR033690">
    <property type="entry name" value="Adenylat_kinase_CS"/>
</dbReference>
<dbReference type="Gene3D" id="3.30.40.10">
    <property type="entry name" value="Zinc/RING finger domain, C3HC4 (zinc finger)"/>
    <property type="match status" value="1"/>
</dbReference>
<dbReference type="PROSITE" id="PS50089">
    <property type="entry name" value="ZF_RING_2"/>
    <property type="match status" value="1"/>
</dbReference>
<evidence type="ECO:0000256" key="3">
    <source>
        <dbReference type="ARBA" id="ARBA00022741"/>
    </source>
</evidence>
<dbReference type="GO" id="GO:0005524">
    <property type="term" value="F:ATP binding"/>
    <property type="evidence" value="ECO:0007669"/>
    <property type="project" value="InterPro"/>
</dbReference>
<dbReference type="PROSITE" id="PS00113">
    <property type="entry name" value="ADENYLATE_KINASE"/>
    <property type="match status" value="1"/>
</dbReference>
<evidence type="ECO:0000256" key="6">
    <source>
        <dbReference type="ARBA" id="ARBA00022833"/>
    </source>
</evidence>
<dbReference type="InterPro" id="IPR032675">
    <property type="entry name" value="LRR_dom_sf"/>
</dbReference>
<keyword evidence="6" id="KW-0862">Zinc</keyword>
<feature type="domain" description="RING-type" evidence="8">
    <location>
        <begin position="1245"/>
        <end position="1284"/>
    </location>
</feature>
<dbReference type="InterPro" id="IPR001611">
    <property type="entry name" value="Leu-rich_rpt"/>
</dbReference>
<organism evidence="10 11">
    <name type="scientific">Adineta steineri</name>
    <dbReference type="NCBI Taxonomy" id="433720"/>
    <lineage>
        <taxon>Eukaryota</taxon>
        <taxon>Metazoa</taxon>
        <taxon>Spiralia</taxon>
        <taxon>Gnathifera</taxon>
        <taxon>Rotifera</taxon>
        <taxon>Eurotatoria</taxon>
        <taxon>Bdelloidea</taxon>
        <taxon>Adinetida</taxon>
        <taxon>Adinetidae</taxon>
        <taxon>Adineta</taxon>
    </lineage>
</organism>
<dbReference type="InterPro" id="IPR032838">
    <property type="entry name" value="Vwaint_dom"/>
</dbReference>
<dbReference type="Pfam" id="PF00406">
    <property type="entry name" value="ADK"/>
    <property type="match status" value="1"/>
</dbReference>
<dbReference type="PANTHER" id="PTHR24111:SF0">
    <property type="entry name" value="LEUCINE-RICH REPEAT-CONTAINING PROTEIN"/>
    <property type="match status" value="1"/>
</dbReference>
<dbReference type="InterPro" id="IPR052201">
    <property type="entry name" value="LRR-containing_regulator"/>
</dbReference>
<dbReference type="SUPFAM" id="SSF52047">
    <property type="entry name" value="RNI-like"/>
    <property type="match status" value="3"/>
</dbReference>
<keyword evidence="2" id="KW-0677">Repeat</keyword>
<dbReference type="Pfam" id="PF14623">
    <property type="entry name" value="Vint"/>
    <property type="match status" value="1"/>
</dbReference>
<dbReference type="Gene3D" id="3.40.50.300">
    <property type="entry name" value="P-loop containing nucleotide triphosphate hydrolases"/>
    <property type="match status" value="1"/>
</dbReference>
<evidence type="ECO:0000313" key="10">
    <source>
        <dbReference type="EMBL" id="CAF3887894.1"/>
    </source>
</evidence>
<dbReference type="Gene3D" id="3.80.10.10">
    <property type="entry name" value="Ribonuclease Inhibitor"/>
    <property type="match status" value="7"/>
</dbReference>
<sequence>MARGISWPIQWKLRHLEIGICTSSQYHTIIEQTPHLQTFVMEDCVGYLEDSRMMTSRSFDQPCASILKSLTIMSCSLCLEELELLLSWTPTLIDLELIFHRNLFDSALDGYCFEQIIKSKLPLLRQFTFFFSYKYSSQSGNPSNSIKSIIAPFRTSFWLEEKRWYVTCDRVLEMQVIRIYTIPVKIRHESTLWYDNSFDYMPFHLRRLYLRASNTAFSNVNHLFTEEHSVTLSEYGMKYVNNLIRCEISSTDYICRLIRASSNKTNEDIILDLSKCNIDNNAVEDLADALEQDNTCITLNLSKNSIQDIGAQYLANMLEHNTTLNAIDLSGNRIGDLGTQFLVECLKYNTTLMKLNLNGNSGQSCLIVEAILKIRTDRTLTTLDISSTRIGNMGVEILANYLKFNTTITVLNISNNNIDDTEVQYVANLLKDDKILNSIDLSNNLIGDQGARYLLENLEHNTTLLTLKLGKNKTPYCIFVENIVKIRGDRTLTTVDISNHRLEDDDVRLIITALKDNKALVSLNISKNQIGYLGLQHLTDLLRHTMTLTKLDLSSNQIDASGAQYLAEALQYNQTTVTSLNISNNSIGLEGAKCFANTLRNTKTLNELIMSNNRIGNTGAEHLSDALKENTTLTILDHSSNQIVGHGILNLANALKNNTTLTTLHYQNNQMKSIGTKYLADALKCNNSLTLLSLQCNEIGDNGAIHLVDALKNNKTLTTLHFYDNIIGAVGAKHFGDLLCHNTTLTTLVLGFNQIGSRGAQHLADALQRNTTLTTLHLKYNGIGDVGVQYLADTLHHNTVLTTLYLSGNDNKNGGTNYLADALQHDITLTTLHFGENSIGDLGAQHLSKLLRHNTTITTLFLGYSRIGKRGAQHLADALQRNTTLTTLDLEYNGIGDVGAQYLADVLLHNTVLTILNLSGNEIKNGGAQVLGNALQHNITLTTIDLSENEIGDAGAQCFGNVLQHNTLLVFELDAEGNSCLNSLPLTNRIETGASLDQRFTMSNPAQKIVLLIGPPGSGKGTLGHAAASRLPNVLHISLGDFVRDEMEDPNSRFGKSVSPFVHRGQLIPDNIMLDIVSRRLQQPDVLASSTILLDGFPRTLHQAKALNKMLTVDRVVLLQAQEELCVDRINHRRIDPVSHLNYHTLLIPAPTAEVAARLVRRETDLDENKIRGRLQFFQQNLASILAVFPGKLFALNSAVSIQEELSALQQILSEPIVVEARKDPDPSSMPANPNSNNRVARSLCVVCMDEEADGVVLPCGHLCGCESCLNILLNSGATCPICRAHMNSVVKVFASGVAGEDTQVEQKQPEIVPAQDEDDGNWSLAQQSLSVASEGASSLSARPALSIAPAVEWVNDQVPIPIAVSIAIPDMTQRSQVDICCVIDVSGSMGEDAKFQDPNDDSKFISEGMNQLDIVKHSVKAVIHTLTDQDRLSLVAFHDEARSVFTLSEMNEGGKRQAIDALEALEPQNSTNIWAGLEAGLESLRTARASPRRCFILILTDGQPTVSPPSGENMALRSYFEAHAGFTCSVSTFGFGYQLQSKMLLDVAREGKGTFAFIPDAKIVGTCFVNFVANACTNLALDAKVHLEPQNGAVFPPVLHPSFQRVPWGLVYDLGPLHFGSHRDLIVPMKIPVGVHDHHQPFLKVTVEWNSENNNHKESLIGSDFAVTVDALAAFARMSSVHSLEQVIDKCDATDPAGPKILKTLIGQLIGLEATAKDARITALLKGDLQERISKAVSTVERYKRWGAHYLRAILRSHEYQMRTNFMDPGLQVYGGVLFSELVQSGGEIFKGLPLKKYSDCDANSNNNNRNNNAAAANNYYAGNAGGCFSGECVVQCKEQDDVVRSGDCLQVVDADGHVSFSPVLCLVEFQGRFDLLVLPFSRLALTPKHPLRMQGSFVRPCDMSFSMNDDLAAHHTEIPSSLVVDRVFNVVLQDSHVLLCINGMEAVTLGHGFMQAFHPFYSTKQVLMTLKQRPGWKEGHVIVAPHHPLRNQHEY</sequence>
<dbReference type="SMART" id="SM00368">
    <property type="entry name" value="LRR_RI"/>
    <property type="match status" value="22"/>
</dbReference>
<evidence type="ECO:0000313" key="11">
    <source>
        <dbReference type="Proteomes" id="UP000663844"/>
    </source>
</evidence>
<keyword evidence="1" id="KW-0808">Transferase</keyword>
<accession>A0A819GVE7</accession>
<proteinExistence type="inferred from homology"/>
<dbReference type="Pfam" id="PF00092">
    <property type="entry name" value="VWA"/>
    <property type="match status" value="1"/>
</dbReference>
<dbReference type="SUPFAM" id="SSF53300">
    <property type="entry name" value="vWA-like"/>
    <property type="match status" value="1"/>
</dbReference>
<dbReference type="SUPFAM" id="SSF52540">
    <property type="entry name" value="P-loop containing nucleoside triphosphate hydrolases"/>
    <property type="match status" value="1"/>
</dbReference>
<dbReference type="Pfam" id="PF13516">
    <property type="entry name" value="LRR_6"/>
    <property type="match status" value="14"/>
</dbReference>